<keyword evidence="14" id="KW-1185">Reference proteome</keyword>
<reference evidence="14" key="1">
    <citation type="submission" date="2024-04" db="EMBL/GenBank/DDBJ databases">
        <title>Salinicola lusitanus LLJ914,a marine bacterium isolated from the Okinawa Trough.</title>
        <authorList>
            <person name="Li J."/>
        </authorList>
    </citation>
    <scope>NUCLEOTIDE SEQUENCE [LARGE SCALE GENOMIC DNA]</scope>
</reference>
<evidence type="ECO:0000256" key="4">
    <source>
        <dbReference type="ARBA" id="ARBA00022737"/>
    </source>
</evidence>
<evidence type="ECO:0000256" key="8">
    <source>
        <dbReference type="ARBA" id="ARBA00023136"/>
    </source>
</evidence>
<evidence type="ECO:0000256" key="10">
    <source>
        <dbReference type="SAM" id="MobiDB-lite"/>
    </source>
</evidence>
<evidence type="ECO:0000313" key="13">
    <source>
        <dbReference type="EMBL" id="KAK7945795.1"/>
    </source>
</evidence>
<comment type="subcellular location">
    <subcellularLocation>
        <location evidence="1">Membrane</location>
        <topology evidence="1">Single-pass type I membrane protein</topology>
    </subcellularLocation>
</comment>
<evidence type="ECO:0000313" key="14">
    <source>
        <dbReference type="Proteomes" id="UP001460270"/>
    </source>
</evidence>
<keyword evidence="8 11" id="KW-0472">Membrane</keyword>
<sequence length="149" mass="16536">MAAQSQFMRPVHHPLMIHSLNSHMTGPAPPAATVIIVVCIAALVVIVVIGVYRIHATHQEGSREDEDEPKDCDMDWDNSGLTITVNPMENISAAQTVAEEMKEDSEEEEEEEERVEGLMCTDSDNTDEEDEEGTSRVTKLEWDSCSGTY</sequence>
<protein>
    <recommendedName>
        <fullName evidence="12">Calsyntenin C-terminal domain-containing protein</fullName>
    </recommendedName>
</protein>
<dbReference type="GO" id="GO:0051965">
    <property type="term" value="P:positive regulation of synapse assembly"/>
    <property type="evidence" value="ECO:0007669"/>
    <property type="project" value="TreeGrafter"/>
</dbReference>
<keyword evidence="9" id="KW-0325">Glycoprotein</keyword>
<keyword evidence="4" id="KW-0677">Repeat</keyword>
<evidence type="ECO:0000256" key="3">
    <source>
        <dbReference type="ARBA" id="ARBA00022729"/>
    </source>
</evidence>
<dbReference type="EMBL" id="JBBPFD010000001">
    <property type="protein sequence ID" value="KAK7945795.1"/>
    <property type="molecule type" value="Genomic_DNA"/>
</dbReference>
<evidence type="ECO:0000256" key="2">
    <source>
        <dbReference type="ARBA" id="ARBA00022692"/>
    </source>
</evidence>
<name>A0AAW0Q5G7_9GOBI</name>
<feature type="region of interest" description="Disordered" evidence="10">
    <location>
        <begin position="57"/>
        <end position="79"/>
    </location>
</feature>
<evidence type="ECO:0000256" key="7">
    <source>
        <dbReference type="ARBA" id="ARBA00022989"/>
    </source>
</evidence>
<dbReference type="PANTHER" id="PTHR14139">
    <property type="entry name" value="CALSYNTENIN"/>
    <property type="match status" value="1"/>
</dbReference>
<dbReference type="Pfam" id="PF19699">
    <property type="entry name" value="CLSTN_C"/>
    <property type="match status" value="1"/>
</dbReference>
<dbReference type="AlphaFoldDB" id="A0AAW0Q5G7"/>
<dbReference type="InterPro" id="IPR045588">
    <property type="entry name" value="CLSTN_C"/>
</dbReference>
<feature type="transmembrane region" description="Helical" evidence="11">
    <location>
        <begin position="31"/>
        <end position="54"/>
    </location>
</feature>
<evidence type="ECO:0000256" key="5">
    <source>
        <dbReference type="ARBA" id="ARBA00022837"/>
    </source>
</evidence>
<keyword evidence="6" id="KW-0130">Cell adhesion</keyword>
<proteinExistence type="predicted"/>
<dbReference type="GO" id="GO:0007155">
    <property type="term" value="P:cell adhesion"/>
    <property type="evidence" value="ECO:0007669"/>
    <property type="project" value="UniProtKB-KW"/>
</dbReference>
<evidence type="ECO:0000256" key="9">
    <source>
        <dbReference type="ARBA" id="ARBA00023180"/>
    </source>
</evidence>
<evidence type="ECO:0000256" key="1">
    <source>
        <dbReference type="ARBA" id="ARBA00004479"/>
    </source>
</evidence>
<feature type="compositionally biased region" description="Acidic residues" evidence="10">
    <location>
        <begin position="63"/>
        <end position="76"/>
    </location>
</feature>
<dbReference type="Proteomes" id="UP001460270">
    <property type="component" value="Unassembled WGS sequence"/>
</dbReference>
<feature type="domain" description="Calsyntenin C-terminal" evidence="12">
    <location>
        <begin position="1"/>
        <end position="90"/>
    </location>
</feature>
<keyword evidence="7 11" id="KW-1133">Transmembrane helix</keyword>
<evidence type="ECO:0000256" key="6">
    <source>
        <dbReference type="ARBA" id="ARBA00022889"/>
    </source>
</evidence>
<gene>
    <name evidence="13" type="ORF">WMY93_001523</name>
</gene>
<evidence type="ECO:0000259" key="12">
    <source>
        <dbReference type="Pfam" id="PF19699"/>
    </source>
</evidence>
<organism evidence="13 14">
    <name type="scientific">Mugilogobius chulae</name>
    <name type="common">yellowstripe goby</name>
    <dbReference type="NCBI Taxonomy" id="88201"/>
    <lineage>
        <taxon>Eukaryota</taxon>
        <taxon>Metazoa</taxon>
        <taxon>Chordata</taxon>
        <taxon>Craniata</taxon>
        <taxon>Vertebrata</taxon>
        <taxon>Euteleostomi</taxon>
        <taxon>Actinopterygii</taxon>
        <taxon>Neopterygii</taxon>
        <taxon>Teleostei</taxon>
        <taxon>Neoteleostei</taxon>
        <taxon>Acanthomorphata</taxon>
        <taxon>Gobiaria</taxon>
        <taxon>Gobiiformes</taxon>
        <taxon>Gobioidei</taxon>
        <taxon>Gobiidae</taxon>
        <taxon>Gobionellinae</taxon>
        <taxon>Mugilogobius</taxon>
    </lineage>
</organism>
<comment type="caution">
    <text evidence="13">The sequence shown here is derived from an EMBL/GenBank/DDBJ whole genome shotgun (WGS) entry which is preliminary data.</text>
</comment>
<dbReference type="GO" id="GO:0045211">
    <property type="term" value="C:postsynaptic membrane"/>
    <property type="evidence" value="ECO:0007669"/>
    <property type="project" value="TreeGrafter"/>
</dbReference>
<dbReference type="GO" id="GO:0009986">
    <property type="term" value="C:cell surface"/>
    <property type="evidence" value="ECO:0007669"/>
    <property type="project" value="TreeGrafter"/>
</dbReference>
<dbReference type="PANTHER" id="PTHR14139:SF3">
    <property type="entry name" value="CALSYNTENIN-2"/>
    <property type="match status" value="1"/>
</dbReference>
<keyword evidence="5" id="KW-0106">Calcium</keyword>
<evidence type="ECO:0000256" key="11">
    <source>
        <dbReference type="SAM" id="Phobius"/>
    </source>
</evidence>
<feature type="region of interest" description="Disordered" evidence="10">
    <location>
        <begin position="97"/>
        <end position="149"/>
    </location>
</feature>
<keyword evidence="2 11" id="KW-0812">Transmembrane</keyword>
<feature type="compositionally biased region" description="Acidic residues" evidence="10">
    <location>
        <begin position="101"/>
        <end position="114"/>
    </location>
</feature>
<accession>A0AAW0Q5G7</accession>
<dbReference type="GO" id="GO:0050806">
    <property type="term" value="P:positive regulation of synaptic transmission"/>
    <property type="evidence" value="ECO:0007669"/>
    <property type="project" value="TreeGrafter"/>
</dbReference>
<keyword evidence="3" id="KW-0732">Signal</keyword>